<feature type="domain" description="ALK/LTK-like glycine-rich" evidence="18">
    <location>
        <begin position="57"/>
        <end position="263"/>
    </location>
</feature>
<keyword evidence="12" id="KW-0829">Tyrosine-protein kinase</keyword>
<keyword evidence="6" id="KW-0732">Signal</keyword>
<keyword evidence="14" id="KW-0675">Receptor</keyword>
<evidence type="ECO:0000256" key="15">
    <source>
        <dbReference type="ARBA" id="ARBA00023180"/>
    </source>
</evidence>
<dbReference type="EC" id="2.7.10.1" evidence="2"/>
<keyword evidence="8" id="KW-0418">Kinase</keyword>
<evidence type="ECO:0000256" key="8">
    <source>
        <dbReference type="ARBA" id="ARBA00022777"/>
    </source>
</evidence>
<organism evidence="19">
    <name type="scientific">freshwater metagenome</name>
    <dbReference type="NCBI Taxonomy" id="449393"/>
    <lineage>
        <taxon>unclassified sequences</taxon>
        <taxon>metagenomes</taxon>
        <taxon>ecological metagenomes</taxon>
    </lineage>
</organism>
<gene>
    <name evidence="19" type="ORF">UFOPK3837_00570</name>
</gene>
<reference evidence="19" key="1">
    <citation type="submission" date="2020-05" db="EMBL/GenBank/DDBJ databases">
        <authorList>
            <person name="Chiriac C."/>
            <person name="Salcher M."/>
            <person name="Ghai R."/>
            <person name="Kavagutti S V."/>
        </authorList>
    </citation>
    <scope>NUCLEOTIDE SEQUENCE</scope>
</reference>
<proteinExistence type="predicted"/>
<keyword evidence="11 17" id="KW-0472">Membrane</keyword>
<evidence type="ECO:0000256" key="6">
    <source>
        <dbReference type="ARBA" id="ARBA00022729"/>
    </source>
</evidence>
<evidence type="ECO:0000259" key="18">
    <source>
        <dbReference type="Pfam" id="PF12810"/>
    </source>
</evidence>
<keyword evidence="7" id="KW-0547">Nucleotide-binding</keyword>
<dbReference type="GO" id="GO:0005886">
    <property type="term" value="C:plasma membrane"/>
    <property type="evidence" value="ECO:0007669"/>
    <property type="project" value="UniProtKB-SubCell"/>
</dbReference>
<evidence type="ECO:0000313" key="19">
    <source>
        <dbReference type="EMBL" id="CAB4953184.1"/>
    </source>
</evidence>
<dbReference type="InterPro" id="IPR055163">
    <property type="entry name" value="ALK/LTK-like_GRD"/>
</dbReference>
<evidence type="ECO:0000256" key="5">
    <source>
        <dbReference type="ARBA" id="ARBA00022692"/>
    </source>
</evidence>
<evidence type="ECO:0000256" key="4">
    <source>
        <dbReference type="ARBA" id="ARBA00022679"/>
    </source>
</evidence>
<evidence type="ECO:0000256" key="11">
    <source>
        <dbReference type="ARBA" id="ARBA00023136"/>
    </source>
</evidence>
<keyword evidence="4" id="KW-0808">Transferase</keyword>
<feature type="compositionally biased region" description="Polar residues" evidence="16">
    <location>
        <begin position="674"/>
        <end position="683"/>
    </location>
</feature>
<dbReference type="AlphaFoldDB" id="A0A6J7KGQ9"/>
<feature type="transmembrane region" description="Helical" evidence="17">
    <location>
        <begin position="748"/>
        <end position="765"/>
    </location>
</feature>
<evidence type="ECO:0000256" key="13">
    <source>
        <dbReference type="ARBA" id="ARBA00023157"/>
    </source>
</evidence>
<dbReference type="GO" id="GO:0005524">
    <property type="term" value="F:ATP binding"/>
    <property type="evidence" value="ECO:0007669"/>
    <property type="project" value="UniProtKB-KW"/>
</dbReference>
<evidence type="ECO:0000256" key="3">
    <source>
        <dbReference type="ARBA" id="ARBA00022475"/>
    </source>
</evidence>
<keyword evidence="3" id="KW-1003">Cell membrane</keyword>
<evidence type="ECO:0000256" key="17">
    <source>
        <dbReference type="SAM" id="Phobius"/>
    </source>
</evidence>
<dbReference type="Pfam" id="PF12810">
    <property type="entry name" value="ALK_LTK_GRD"/>
    <property type="match status" value="1"/>
</dbReference>
<evidence type="ECO:0000256" key="12">
    <source>
        <dbReference type="ARBA" id="ARBA00023137"/>
    </source>
</evidence>
<sequence>MLVAAAITMTTIGLTASVQAASATPAPVCTNGLCTVTFDYTGDYYVYAPPAGIRTMTFELAGAQGGRTGGLGGKVTGTFSSIPSTMNIYVGGAGKQGASALGGYNGGGVAGGSHTDEGSGGGATDIRLTAAIDDRIVVAGGGGGTGGWIGLAGAPGGGLIAQTGSGTSPYGGGGATQLAGGSGGSGYSAGSGSAGTKGVGGTGGIGSAGGGGGGGGGYFGGGGGGGDGIPSGTDGAGGGGGSSYASANYTKSVTHTAGTRSGNGQVILTYAYSPTVTTFATVSSAGNQSTVAYNLVFNQTIGGLETTDFGFAGTAGGCSVSAISGSGSSYAITVSGCSDGTMGLTLAADAVTGAVTGPTAVAASNQITLDRKNPSFTITSPSTPSNLAALPFTVTSDEPVTGLGASSFSVAGTSCQVNSITGSSQSFVVTVGGCASATTATLTLKASGASDLSSNSGPLAAVVSSGVLVDLDAPTALTFAKDPTSRPGLIGYSLVFTEPVTGLSASSLQLHGDSCQLSKLSGSKDAYSIWLTDCSQGASTWVTLKALSATDASGNQGPLAALDSPTVSIDDQAPTASIALLERASQTAQPVFEVRFSEAVQGLAIDSFSHSGTATGCKFTMTTVLVGLTYRLAASSCSAGTVRLVLPVNIVQDATGNLGPLSVINSDAVTIDRTASQSSTGTAQVKKRSHPSGATPTTGSTPIKPEESETNQPENSGRLLPKAKPPVKLATLTSETELSQPATNDKTLGFAALALAFLLGGGWLYRRMR</sequence>
<keyword evidence="10 17" id="KW-1133">Transmembrane helix</keyword>
<evidence type="ECO:0000256" key="2">
    <source>
        <dbReference type="ARBA" id="ARBA00011902"/>
    </source>
</evidence>
<evidence type="ECO:0000256" key="1">
    <source>
        <dbReference type="ARBA" id="ARBA00004251"/>
    </source>
</evidence>
<keyword evidence="9" id="KW-0067">ATP-binding</keyword>
<feature type="compositionally biased region" description="Low complexity" evidence="16">
    <location>
        <begin position="691"/>
        <end position="702"/>
    </location>
</feature>
<dbReference type="GO" id="GO:0004714">
    <property type="term" value="F:transmembrane receptor protein tyrosine kinase activity"/>
    <property type="evidence" value="ECO:0007669"/>
    <property type="project" value="UniProtKB-EC"/>
</dbReference>
<name>A0A6J7KGQ9_9ZZZZ</name>
<keyword evidence="5 17" id="KW-0812">Transmembrane</keyword>
<accession>A0A6J7KGQ9</accession>
<evidence type="ECO:0000256" key="16">
    <source>
        <dbReference type="SAM" id="MobiDB-lite"/>
    </source>
</evidence>
<feature type="region of interest" description="Disordered" evidence="16">
    <location>
        <begin position="674"/>
        <end position="725"/>
    </location>
</feature>
<evidence type="ECO:0000256" key="9">
    <source>
        <dbReference type="ARBA" id="ARBA00022840"/>
    </source>
</evidence>
<dbReference type="EMBL" id="CAFBNO010000017">
    <property type="protein sequence ID" value="CAB4953184.1"/>
    <property type="molecule type" value="Genomic_DNA"/>
</dbReference>
<keyword evidence="13" id="KW-1015">Disulfide bond</keyword>
<keyword evidence="15" id="KW-0325">Glycoprotein</keyword>
<evidence type="ECO:0000256" key="7">
    <source>
        <dbReference type="ARBA" id="ARBA00022741"/>
    </source>
</evidence>
<evidence type="ECO:0000256" key="14">
    <source>
        <dbReference type="ARBA" id="ARBA00023170"/>
    </source>
</evidence>
<comment type="subcellular location">
    <subcellularLocation>
        <location evidence="1">Cell membrane</location>
        <topology evidence="1">Single-pass type I membrane protein</topology>
    </subcellularLocation>
</comment>
<protein>
    <recommendedName>
        <fullName evidence="2">receptor protein-tyrosine kinase</fullName>
        <ecNumber evidence="2">2.7.10.1</ecNumber>
    </recommendedName>
</protein>
<evidence type="ECO:0000256" key="10">
    <source>
        <dbReference type="ARBA" id="ARBA00022989"/>
    </source>
</evidence>